<dbReference type="RefSeq" id="WP_154946899.1">
    <property type="nucleotide sequence ID" value="NZ_CABVHB010000012.1"/>
</dbReference>
<gene>
    <name evidence="1" type="ORF">PS673_02021</name>
</gene>
<name>A0A5E6S5B4_PSEFL</name>
<protein>
    <submittedName>
        <fullName evidence="1">Uncharacterized protein</fullName>
    </submittedName>
</protein>
<dbReference type="EMBL" id="CABVHB010000012">
    <property type="protein sequence ID" value="VVM75927.1"/>
    <property type="molecule type" value="Genomic_DNA"/>
</dbReference>
<reference evidence="1 2" key="1">
    <citation type="submission" date="2019-09" db="EMBL/GenBank/DDBJ databases">
        <authorList>
            <person name="Chandra G."/>
            <person name="Truman W A."/>
        </authorList>
    </citation>
    <scope>NUCLEOTIDE SEQUENCE [LARGE SCALE GENOMIC DNA]</scope>
    <source>
        <strain evidence="1">PS673</strain>
    </source>
</reference>
<organism evidence="1 2">
    <name type="scientific">Pseudomonas fluorescens</name>
    <dbReference type="NCBI Taxonomy" id="294"/>
    <lineage>
        <taxon>Bacteria</taxon>
        <taxon>Pseudomonadati</taxon>
        <taxon>Pseudomonadota</taxon>
        <taxon>Gammaproteobacteria</taxon>
        <taxon>Pseudomonadales</taxon>
        <taxon>Pseudomonadaceae</taxon>
        <taxon>Pseudomonas</taxon>
    </lineage>
</organism>
<dbReference type="Proteomes" id="UP000344274">
    <property type="component" value="Unassembled WGS sequence"/>
</dbReference>
<sequence length="206" mass="23640">MGKYILYPPQEIGRKLTAKSVCESLGEHFSAFLVANNISGWSECDSYILRGDRISDLLIMISCCTGLYVGQVKFQARRVRELAKASGVNLRLCDTYQMLARALGYRSYHDAYKCRSVDDFIESIWPEGAAVGLNTMELEVRGCGADSKLISHLKERYRYNMIRDKVFSPKAQREATSKKELLRIKECRREARLKQQRYATKPIEYS</sequence>
<evidence type="ECO:0000313" key="2">
    <source>
        <dbReference type="Proteomes" id="UP000344274"/>
    </source>
</evidence>
<proteinExistence type="predicted"/>
<evidence type="ECO:0000313" key="1">
    <source>
        <dbReference type="EMBL" id="VVM75927.1"/>
    </source>
</evidence>
<dbReference type="AlphaFoldDB" id="A0A5E6S5B4"/>
<accession>A0A5E6S5B4</accession>